<keyword evidence="2" id="KW-1185">Reference proteome</keyword>
<dbReference type="RefSeq" id="WP_076341714.1">
    <property type="nucleotide sequence ID" value="NZ_CAPDDE010000045.1"/>
</dbReference>
<evidence type="ECO:0000313" key="1">
    <source>
        <dbReference type="EMBL" id="OLU45761.1"/>
    </source>
</evidence>
<dbReference type="GeneID" id="78275848"/>
<gene>
    <name evidence="1" type="ORF">BO225_07840</name>
</gene>
<dbReference type="EMBL" id="MPKA01000081">
    <property type="protein sequence ID" value="OLU45761.1"/>
    <property type="molecule type" value="Genomic_DNA"/>
</dbReference>
<organism evidence="1 2">
    <name type="scientific">Dubosiella newyorkensis</name>
    <dbReference type="NCBI Taxonomy" id="1862672"/>
    <lineage>
        <taxon>Bacteria</taxon>
        <taxon>Bacillati</taxon>
        <taxon>Bacillota</taxon>
        <taxon>Erysipelotrichia</taxon>
        <taxon>Erysipelotrichales</taxon>
        <taxon>Erysipelotrichaceae</taxon>
        <taxon>Dubosiella</taxon>
    </lineage>
</organism>
<dbReference type="AlphaFoldDB" id="A0A1U7NLS5"/>
<evidence type="ECO:0008006" key="3">
    <source>
        <dbReference type="Google" id="ProtNLM"/>
    </source>
</evidence>
<dbReference type="Proteomes" id="UP000186705">
    <property type="component" value="Unassembled WGS sequence"/>
</dbReference>
<protein>
    <recommendedName>
        <fullName evidence="3">CXXX repeat peptide modification system protein</fullName>
    </recommendedName>
</protein>
<accession>A0A1U7NLS5</accession>
<reference evidence="1 2" key="1">
    <citation type="submission" date="2016-11" db="EMBL/GenBank/DDBJ databases">
        <title>Description of two novel members of the family Erysipelotrichaceae: Ileibacterium lipovorans gen. nov., sp. nov. and Dubosiella newyorkensis, gen. nov., sp. nov.</title>
        <authorList>
            <person name="Cox L.M."/>
            <person name="Sohn J."/>
            <person name="Tyrrell K.L."/>
            <person name="Citron D.M."/>
            <person name="Lawson P.A."/>
            <person name="Patel N.B."/>
            <person name="Iizumi T."/>
            <person name="Perez-Perez G.I."/>
            <person name="Goldstein E.J."/>
            <person name="Blaser M.J."/>
        </authorList>
    </citation>
    <scope>NUCLEOTIDE SEQUENCE [LARGE SCALE GENOMIC DNA]</scope>
    <source>
        <strain evidence="1 2">NYU-BL-A4</strain>
    </source>
</reference>
<comment type="caution">
    <text evidence="1">The sequence shown here is derived from an EMBL/GenBank/DDBJ whole genome shotgun (WGS) entry which is preliminary data.</text>
</comment>
<evidence type="ECO:0000313" key="2">
    <source>
        <dbReference type="Proteomes" id="UP000186705"/>
    </source>
</evidence>
<sequence length="85" mass="10006">MNIEYALSDEDLEFIKNVFEKKLALEALIKSEGISANLMKDLISTYSQINAEYTNWWSKKIKELNLENSNYELQVDFENKRIVNI</sequence>
<name>A0A1U7NLS5_9FIRM</name>
<proteinExistence type="predicted"/>